<dbReference type="InterPro" id="IPR011011">
    <property type="entry name" value="Znf_FYVE_PHD"/>
</dbReference>
<proteinExistence type="predicted"/>
<organism evidence="2 3">
    <name type="scientific">Patella caerulea</name>
    <name type="common">Rayed Mediterranean limpet</name>
    <dbReference type="NCBI Taxonomy" id="87958"/>
    <lineage>
        <taxon>Eukaryota</taxon>
        <taxon>Metazoa</taxon>
        <taxon>Spiralia</taxon>
        <taxon>Lophotrochozoa</taxon>
        <taxon>Mollusca</taxon>
        <taxon>Gastropoda</taxon>
        <taxon>Patellogastropoda</taxon>
        <taxon>Patelloidea</taxon>
        <taxon>Patellidae</taxon>
        <taxon>Patella</taxon>
    </lineage>
</organism>
<dbReference type="InterPro" id="IPR013083">
    <property type="entry name" value="Znf_RING/FYVE/PHD"/>
</dbReference>
<evidence type="ECO:0000256" key="1">
    <source>
        <dbReference type="SAM" id="MobiDB-lite"/>
    </source>
</evidence>
<dbReference type="AlphaFoldDB" id="A0AAN8JAA3"/>
<feature type="compositionally biased region" description="Low complexity" evidence="1">
    <location>
        <begin position="20"/>
        <end position="29"/>
    </location>
</feature>
<protein>
    <recommendedName>
        <fullName evidence="4">PHD-type domain-containing protein</fullName>
    </recommendedName>
</protein>
<name>A0AAN8JAA3_PATCE</name>
<dbReference type="Gene3D" id="3.30.40.10">
    <property type="entry name" value="Zinc/RING finger domain, C3HC4 (zinc finger)"/>
    <property type="match status" value="1"/>
</dbReference>
<comment type="caution">
    <text evidence="2">The sequence shown here is derived from an EMBL/GenBank/DDBJ whole genome shotgun (WGS) entry which is preliminary data.</text>
</comment>
<dbReference type="SUPFAM" id="SSF57903">
    <property type="entry name" value="FYVE/PHD zinc finger"/>
    <property type="match status" value="1"/>
</dbReference>
<dbReference type="Proteomes" id="UP001347796">
    <property type="component" value="Unassembled WGS sequence"/>
</dbReference>
<evidence type="ECO:0000313" key="3">
    <source>
        <dbReference type="Proteomes" id="UP001347796"/>
    </source>
</evidence>
<feature type="region of interest" description="Disordered" evidence="1">
    <location>
        <begin position="1"/>
        <end position="31"/>
    </location>
</feature>
<feature type="compositionally biased region" description="Polar residues" evidence="1">
    <location>
        <begin position="1"/>
        <end position="19"/>
    </location>
</feature>
<accession>A0AAN8JAA3</accession>
<gene>
    <name evidence="2" type="ORF">SNE40_018344</name>
</gene>
<reference evidence="2 3" key="1">
    <citation type="submission" date="2024-01" db="EMBL/GenBank/DDBJ databases">
        <title>The genome of the rayed Mediterranean limpet Patella caerulea (Linnaeus, 1758).</title>
        <authorList>
            <person name="Anh-Thu Weber A."/>
            <person name="Halstead-Nussloch G."/>
        </authorList>
    </citation>
    <scope>NUCLEOTIDE SEQUENCE [LARGE SCALE GENOMIC DNA]</scope>
    <source>
        <strain evidence="2">AATW-2023a</strain>
        <tissue evidence="2">Whole specimen</tissue>
    </source>
</reference>
<evidence type="ECO:0000313" key="2">
    <source>
        <dbReference type="EMBL" id="KAK6171924.1"/>
    </source>
</evidence>
<evidence type="ECO:0008006" key="4">
    <source>
        <dbReference type="Google" id="ProtNLM"/>
    </source>
</evidence>
<keyword evidence="3" id="KW-1185">Reference proteome</keyword>
<dbReference type="EMBL" id="JAZGQO010000013">
    <property type="protein sequence ID" value="KAK6171924.1"/>
    <property type="molecule type" value="Genomic_DNA"/>
</dbReference>
<sequence>MPPKSSVNRKNTNPSSVRATQDGGTQGNKTQKKTKITEVEYECLTCKLCLNEDDNLIECEKCELWECQNCSGLTDVQYEALQTAGIHWFCQSCNEDAISAVKTAELIKTKCLQYVNELRGELLTHIDSKIDSKFAASKREMTEEIRTELKEIKESIKIQEKSIDTCTSEAAKQGVQEMSDREYRKLNMIFFNVPENLENDKEKQQEEDTKYLEEIKQALQIDTPFSKLGWDKKKIQQIDLSE</sequence>